<keyword evidence="8 12" id="KW-0238">DNA-binding</keyword>
<dbReference type="InterPro" id="IPR003651">
    <property type="entry name" value="Endonuclease3_FeS-loop_motif"/>
</dbReference>
<dbReference type="GO" id="GO:0019104">
    <property type="term" value="F:DNA N-glycosylase activity"/>
    <property type="evidence" value="ECO:0007669"/>
    <property type="project" value="UniProtKB-UniRule"/>
</dbReference>
<evidence type="ECO:0000256" key="8">
    <source>
        <dbReference type="ARBA" id="ARBA00023125"/>
    </source>
</evidence>
<dbReference type="FunFam" id="1.10.340.30:FF:000001">
    <property type="entry name" value="Endonuclease III"/>
    <property type="match status" value="1"/>
</dbReference>
<dbReference type="InterPro" id="IPR011257">
    <property type="entry name" value="DNA_glycosylase"/>
</dbReference>
<protein>
    <recommendedName>
        <fullName evidence="12">Endonuclease III</fullName>
        <ecNumber evidence="12">4.2.99.18</ecNumber>
    </recommendedName>
    <alternativeName>
        <fullName evidence="12">DNA-(apurinic or apyrimidinic site) lyase</fullName>
    </alternativeName>
</protein>
<keyword evidence="6 12" id="KW-0408">Iron</keyword>
<dbReference type="GO" id="GO:0140078">
    <property type="term" value="F:class I DNA-(apurinic or apyrimidinic site) endonuclease activity"/>
    <property type="evidence" value="ECO:0007669"/>
    <property type="project" value="UniProtKB-EC"/>
</dbReference>
<dbReference type="HAMAP" id="MF_00942">
    <property type="entry name" value="Nth"/>
    <property type="match status" value="1"/>
</dbReference>
<evidence type="ECO:0000313" key="15">
    <source>
        <dbReference type="Proteomes" id="UP000261080"/>
    </source>
</evidence>
<dbReference type="PANTHER" id="PTHR10359">
    <property type="entry name" value="A/G-SPECIFIC ADENINE GLYCOSYLASE/ENDONUCLEASE III"/>
    <property type="match status" value="1"/>
</dbReference>
<keyword evidence="14" id="KW-0540">Nuclease</keyword>
<evidence type="ECO:0000256" key="11">
    <source>
        <dbReference type="ARBA" id="ARBA00023295"/>
    </source>
</evidence>
<dbReference type="Gene3D" id="1.10.340.30">
    <property type="entry name" value="Hypothetical protein, domain 2"/>
    <property type="match status" value="1"/>
</dbReference>
<evidence type="ECO:0000313" key="14">
    <source>
        <dbReference type="EMBL" id="RGE88022.1"/>
    </source>
</evidence>
<dbReference type="Pfam" id="PF10576">
    <property type="entry name" value="EndIII_4Fe-2S"/>
    <property type="match status" value="1"/>
</dbReference>
<evidence type="ECO:0000256" key="5">
    <source>
        <dbReference type="ARBA" id="ARBA00022801"/>
    </source>
</evidence>
<keyword evidence="15" id="KW-1185">Reference proteome</keyword>
<evidence type="ECO:0000256" key="3">
    <source>
        <dbReference type="ARBA" id="ARBA00022723"/>
    </source>
</evidence>
<dbReference type="InterPro" id="IPR003265">
    <property type="entry name" value="HhH-GPD_domain"/>
</dbReference>
<keyword evidence="4 12" id="KW-0227">DNA damage</keyword>
<evidence type="ECO:0000256" key="9">
    <source>
        <dbReference type="ARBA" id="ARBA00023204"/>
    </source>
</evidence>
<keyword evidence="14" id="KW-0255">Endonuclease</keyword>
<dbReference type="PANTHER" id="PTHR10359:SF18">
    <property type="entry name" value="ENDONUCLEASE III"/>
    <property type="match status" value="1"/>
</dbReference>
<feature type="binding site" evidence="12">
    <location>
        <position position="194"/>
    </location>
    <ligand>
        <name>[4Fe-4S] cluster</name>
        <dbReference type="ChEBI" id="CHEBI:49883"/>
    </ligand>
</feature>
<feature type="binding site" evidence="12">
    <location>
        <position position="187"/>
    </location>
    <ligand>
        <name>[4Fe-4S] cluster</name>
        <dbReference type="ChEBI" id="CHEBI:49883"/>
    </ligand>
</feature>
<evidence type="ECO:0000256" key="4">
    <source>
        <dbReference type="ARBA" id="ARBA00022763"/>
    </source>
</evidence>
<dbReference type="InterPro" id="IPR005759">
    <property type="entry name" value="Nth"/>
</dbReference>
<dbReference type="FunFam" id="1.10.1670.10:FF:000001">
    <property type="entry name" value="Endonuclease III"/>
    <property type="match status" value="1"/>
</dbReference>
<evidence type="ECO:0000256" key="7">
    <source>
        <dbReference type="ARBA" id="ARBA00023014"/>
    </source>
</evidence>
<dbReference type="Pfam" id="PF00633">
    <property type="entry name" value="HHH"/>
    <property type="match status" value="1"/>
</dbReference>
<dbReference type="CDD" id="cd00056">
    <property type="entry name" value="ENDO3c"/>
    <property type="match status" value="1"/>
</dbReference>
<dbReference type="InterPro" id="IPR023170">
    <property type="entry name" value="HhH_base_excis_C"/>
</dbReference>
<dbReference type="PIRSF" id="PIRSF001435">
    <property type="entry name" value="Nth"/>
    <property type="match status" value="1"/>
</dbReference>
<dbReference type="RefSeq" id="WP_024731544.1">
    <property type="nucleotide sequence ID" value="NZ_BAABYU010000001.1"/>
</dbReference>
<evidence type="ECO:0000256" key="12">
    <source>
        <dbReference type="HAMAP-Rule" id="MF_00942"/>
    </source>
</evidence>
<keyword evidence="5 12" id="KW-0378">Hydrolase</keyword>
<keyword evidence="11 12" id="KW-0326">Glycosidase</keyword>
<dbReference type="GO" id="GO:0046872">
    <property type="term" value="F:metal ion binding"/>
    <property type="evidence" value="ECO:0007669"/>
    <property type="project" value="UniProtKB-KW"/>
</dbReference>
<dbReference type="SUPFAM" id="SSF48150">
    <property type="entry name" value="DNA-glycosylase"/>
    <property type="match status" value="1"/>
</dbReference>
<evidence type="ECO:0000256" key="2">
    <source>
        <dbReference type="ARBA" id="ARBA00022485"/>
    </source>
</evidence>
<keyword evidence="9 12" id="KW-0234">DNA repair</keyword>
<dbReference type="GO" id="GO:0003677">
    <property type="term" value="F:DNA binding"/>
    <property type="evidence" value="ECO:0007669"/>
    <property type="project" value="UniProtKB-UniRule"/>
</dbReference>
<comment type="function">
    <text evidence="12">DNA repair enzyme that has both DNA N-glycosylase activity and AP-lyase activity. The DNA N-glycosylase activity releases various damaged pyrimidines from DNA by cleaving the N-glycosidic bond, leaving an AP (apurinic/apyrimidinic) site. The AP-lyase activity cleaves the phosphodiester bond 3' to the AP site by a beta-elimination, leaving a 3'-terminal unsaturated sugar and a product with a terminal 5'-phosphate.</text>
</comment>
<keyword evidence="7 12" id="KW-0411">Iron-sulfur</keyword>
<keyword evidence="3 12" id="KW-0479">Metal-binding</keyword>
<dbReference type="NCBIfam" id="TIGR01083">
    <property type="entry name" value="nth"/>
    <property type="match status" value="1"/>
</dbReference>
<dbReference type="Gene3D" id="1.10.1670.10">
    <property type="entry name" value="Helix-hairpin-Helix base-excision DNA repair enzymes (C-terminal)"/>
    <property type="match status" value="1"/>
</dbReference>
<dbReference type="GO" id="GO:0051539">
    <property type="term" value="F:4 iron, 4 sulfur cluster binding"/>
    <property type="evidence" value="ECO:0007669"/>
    <property type="project" value="UniProtKB-UniRule"/>
</dbReference>
<proteinExistence type="inferred from homology"/>
<dbReference type="GO" id="GO:0006285">
    <property type="term" value="P:base-excision repair, AP site formation"/>
    <property type="evidence" value="ECO:0007669"/>
    <property type="project" value="TreeGrafter"/>
</dbReference>
<dbReference type="InterPro" id="IPR004035">
    <property type="entry name" value="Endouclease-III_FeS-bd_BS"/>
</dbReference>
<dbReference type="InterPro" id="IPR000445">
    <property type="entry name" value="HhH_motif"/>
</dbReference>
<keyword evidence="10 12" id="KW-0456">Lyase</keyword>
<keyword evidence="2 12" id="KW-0004">4Fe-4S</keyword>
<feature type="binding site" evidence="12">
    <location>
        <position position="203"/>
    </location>
    <ligand>
        <name>[4Fe-4S] cluster</name>
        <dbReference type="ChEBI" id="CHEBI:49883"/>
    </ligand>
</feature>
<comment type="catalytic activity">
    <reaction evidence="12">
        <text>2'-deoxyribonucleotide-(2'-deoxyribose 5'-phosphate)-2'-deoxyribonucleotide-DNA = a 3'-end 2'-deoxyribonucleotide-(2,3-dehydro-2,3-deoxyribose 5'-phosphate)-DNA + a 5'-end 5'-phospho-2'-deoxyribonucleoside-DNA + H(+)</text>
        <dbReference type="Rhea" id="RHEA:66592"/>
        <dbReference type="Rhea" id="RHEA-COMP:13180"/>
        <dbReference type="Rhea" id="RHEA-COMP:16897"/>
        <dbReference type="Rhea" id="RHEA-COMP:17067"/>
        <dbReference type="ChEBI" id="CHEBI:15378"/>
        <dbReference type="ChEBI" id="CHEBI:136412"/>
        <dbReference type="ChEBI" id="CHEBI:157695"/>
        <dbReference type="ChEBI" id="CHEBI:167181"/>
        <dbReference type="EC" id="4.2.99.18"/>
    </reaction>
</comment>
<evidence type="ECO:0000256" key="6">
    <source>
        <dbReference type="ARBA" id="ARBA00023004"/>
    </source>
</evidence>
<evidence type="ECO:0000259" key="13">
    <source>
        <dbReference type="SMART" id="SM00478"/>
    </source>
</evidence>
<dbReference type="SMART" id="SM00525">
    <property type="entry name" value="FES"/>
    <property type="match status" value="1"/>
</dbReference>
<evidence type="ECO:0000256" key="1">
    <source>
        <dbReference type="ARBA" id="ARBA00008343"/>
    </source>
</evidence>
<reference evidence="14 15" key="1">
    <citation type="submission" date="2018-08" db="EMBL/GenBank/DDBJ databases">
        <title>A genome reference for cultivated species of the human gut microbiota.</title>
        <authorList>
            <person name="Zou Y."/>
            <person name="Xue W."/>
            <person name="Luo G."/>
        </authorList>
    </citation>
    <scope>NUCLEOTIDE SEQUENCE [LARGE SCALE GENOMIC DNA]</scope>
    <source>
        <strain evidence="14 15">AF37-2AT</strain>
    </source>
</reference>
<dbReference type="OrthoDB" id="9800977at2"/>
<comment type="cofactor">
    <cofactor evidence="12">
        <name>[4Fe-4S] cluster</name>
        <dbReference type="ChEBI" id="CHEBI:49883"/>
    </cofactor>
    <text evidence="12">Binds 1 [4Fe-4S] cluster.</text>
</comment>
<gene>
    <name evidence="12 14" type="primary">nth</name>
    <name evidence="14" type="ORF">DW016_07940</name>
</gene>
<dbReference type="GeneID" id="97191518"/>
<name>A0A3E3K3T1_9FIRM</name>
<accession>A0A3E3K3T1</accession>
<dbReference type="SMART" id="SM00478">
    <property type="entry name" value="ENDO3c"/>
    <property type="match status" value="1"/>
</dbReference>
<sequence>MKKRTKEILDILDSQFGTEYKCYLNYETPWQLLAATMLSAQCTDARVNIVTKDLFQKYTSPGAIAAADLKELEEDIRPTGFYHNKAKNLIACMRDIHEKYGDEVPSALEELTSLAGVGRKTANVIRGNIYHVPSVVVDTHVKRISGRLGFTKQEDPEKIERDLMKELPKDHWILYNIQIIQFGRTICTARNPKCGDCSLQKYCKEYKIKGKV</sequence>
<comment type="similarity">
    <text evidence="1 12">Belongs to the Nth/MutY family.</text>
</comment>
<comment type="caution">
    <text evidence="14">The sequence shown here is derived from an EMBL/GenBank/DDBJ whole genome shotgun (WGS) entry which is preliminary data.</text>
</comment>
<dbReference type="Pfam" id="PF00730">
    <property type="entry name" value="HhH-GPD"/>
    <property type="match status" value="1"/>
</dbReference>
<feature type="binding site" evidence="12">
    <location>
        <position position="197"/>
    </location>
    <ligand>
        <name>[4Fe-4S] cluster</name>
        <dbReference type="ChEBI" id="CHEBI:49883"/>
    </ligand>
</feature>
<evidence type="ECO:0000256" key="10">
    <source>
        <dbReference type="ARBA" id="ARBA00023239"/>
    </source>
</evidence>
<feature type="domain" description="HhH-GPD" evidence="13">
    <location>
        <begin position="38"/>
        <end position="185"/>
    </location>
</feature>
<dbReference type="PROSITE" id="PS00764">
    <property type="entry name" value="ENDONUCLEASE_III_1"/>
    <property type="match status" value="1"/>
</dbReference>
<dbReference type="AlphaFoldDB" id="A0A3E3K3T1"/>
<dbReference type="EMBL" id="QVLX01000003">
    <property type="protein sequence ID" value="RGE88022.1"/>
    <property type="molecule type" value="Genomic_DNA"/>
</dbReference>
<dbReference type="EC" id="4.2.99.18" evidence="12"/>
<dbReference type="Proteomes" id="UP000261080">
    <property type="component" value="Unassembled WGS sequence"/>
</dbReference>
<organism evidence="14 15">
    <name type="scientific">Sellimonas intestinalis</name>
    <dbReference type="NCBI Taxonomy" id="1653434"/>
    <lineage>
        <taxon>Bacteria</taxon>
        <taxon>Bacillati</taxon>
        <taxon>Bacillota</taxon>
        <taxon>Clostridia</taxon>
        <taxon>Lachnospirales</taxon>
        <taxon>Lachnospiraceae</taxon>
        <taxon>Sellimonas</taxon>
    </lineage>
</organism>